<feature type="domain" description="ESPR" evidence="2">
    <location>
        <begin position="1"/>
        <end position="45"/>
    </location>
</feature>
<dbReference type="Pfam" id="PF13018">
    <property type="entry name" value="ESPR"/>
    <property type="match status" value="1"/>
</dbReference>
<dbReference type="InterPro" id="IPR013425">
    <property type="entry name" value="Autotrns_rpt"/>
</dbReference>
<reference evidence="3 4" key="1">
    <citation type="submission" date="2020-02" db="EMBL/GenBank/DDBJ databases">
        <title>Broccoli isolated Pseudomonas sp.</title>
        <authorList>
            <person name="Fujikawa T."/>
            <person name="Sawada H."/>
        </authorList>
    </citation>
    <scope>NUCLEOTIDE SEQUENCE [LARGE SCALE GENOMIC DNA]</scope>
    <source>
        <strain evidence="3 4">MAFF212428</strain>
    </source>
</reference>
<comment type="caution">
    <text evidence="3">The sequence shown here is derived from an EMBL/GenBank/DDBJ whole genome shotgun (WGS) entry which is preliminary data.</text>
</comment>
<dbReference type="InterPro" id="IPR051551">
    <property type="entry name" value="Autotransporter_adhesion"/>
</dbReference>
<keyword evidence="1" id="KW-0732">Signal</keyword>
<evidence type="ECO:0000313" key="4">
    <source>
        <dbReference type="Proteomes" id="UP000480410"/>
    </source>
</evidence>
<name>A0A6M0CWW6_9PSED</name>
<sequence length="439" mass="42917">MNRFYRTVFNARLGQYQVASELACSRGSQPAITSRVGLGCGLALAIACGVGSPLVGAAPMHGQDDSLTIVNGSVLFWDGAQLVGNGAIQGGNGTWDTMSTNWTTVDGTGNRDWNSDFAVFQAAAGDVLVDGTQSITGMQFVTDGYRLLNGMSGALALVNGTNGSTTVRVDPGVTATVNVALTGNGLLSKVDSGTLVLGGSNSYSGGTALSGGTLAVGNNAALGSGALTATGTSTLKNTQSVALMNAIAVNGDLTLDTASNLTLGGLISGTGNLIKAGAQELMVLGNNTFSGTLDITQGMVTSLSANALGNLASVNLGSGTDLNLNGNTTIGTLTGSGTTSIALGSTLSLGGNNLDSVYAGTFGGNGGLRKVGNGVLELSGISSLGGTSQVNAGTLKVSGSLNGGSLTVSNGATLTGSGSLGGVSVSPTAGTWSVPAVPS</sequence>
<evidence type="ECO:0000313" key="3">
    <source>
        <dbReference type="EMBL" id="NER62026.1"/>
    </source>
</evidence>
<proteinExistence type="predicted"/>
<dbReference type="NCBIfam" id="TIGR02601">
    <property type="entry name" value="autotrns_rpt"/>
    <property type="match status" value="2"/>
</dbReference>
<dbReference type="PANTHER" id="PTHR35037">
    <property type="entry name" value="C-TERMINAL REGION OF AIDA-LIKE PROTEIN"/>
    <property type="match status" value="1"/>
</dbReference>
<evidence type="ECO:0000256" key="1">
    <source>
        <dbReference type="ARBA" id="ARBA00022729"/>
    </source>
</evidence>
<accession>A0A6M0CWW6</accession>
<dbReference type="PANTHER" id="PTHR35037:SF3">
    <property type="entry name" value="C-TERMINAL REGION OF AIDA-LIKE PROTEIN"/>
    <property type="match status" value="1"/>
</dbReference>
<gene>
    <name evidence="3" type="ORF">G3435_22865</name>
</gene>
<dbReference type="Proteomes" id="UP000480410">
    <property type="component" value="Unassembled WGS sequence"/>
</dbReference>
<dbReference type="Gene3D" id="2.160.20.20">
    <property type="match status" value="1"/>
</dbReference>
<dbReference type="AlphaFoldDB" id="A0A6M0CWW6"/>
<dbReference type="InterPro" id="IPR011050">
    <property type="entry name" value="Pectin_lyase_fold/virulence"/>
</dbReference>
<dbReference type="SUPFAM" id="SSF51126">
    <property type="entry name" value="Pectin lyase-like"/>
    <property type="match status" value="2"/>
</dbReference>
<dbReference type="Pfam" id="PF12951">
    <property type="entry name" value="PATR"/>
    <property type="match status" value="3"/>
</dbReference>
<protein>
    <recommendedName>
        <fullName evidence="2">ESPR domain-containing protein</fullName>
    </recommendedName>
</protein>
<dbReference type="InterPro" id="IPR024973">
    <property type="entry name" value="ESPR"/>
</dbReference>
<evidence type="ECO:0000259" key="2">
    <source>
        <dbReference type="Pfam" id="PF13018"/>
    </source>
</evidence>
<organism evidence="3 4">
    <name type="scientific">Pseudomonas brassicae</name>
    <dbReference type="NCBI Taxonomy" id="2708063"/>
    <lineage>
        <taxon>Bacteria</taxon>
        <taxon>Pseudomonadati</taxon>
        <taxon>Pseudomonadota</taxon>
        <taxon>Gammaproteobacteria</taxon>
        <taxon>Pseudomonadales</taxon>
        <taxon>Pseudomonadaceae</taxon>
        <taxon>Pseudomonas</taxon>
    </lineage>
</organism>
<dbReference type="EMBL" id="JAAHBV010000616">
    <property type="protein sequence ID" value="NER62026.1"/>
    <property type="molecule type" value="Genomic_DNA"/>
</dbReference>
<dbReference type="InterPro" id="IPR012332">
    <property type="entry name" value="Autotransporter_pectin_lyase_C"/>
</dbReference>